<dbReference type="Gramene" id="OE9A018208T1">
    <property type="protein sequence ID" value="OE9A018208C1"/>
    <property type="gene ID" value="OE9A018208"/>
</dbReference>
<dbReference type="AlphaFoldDB" id="A0A8S0USM0"/>
<dbReference type="Proteomes" id="UP000594638">
    <property type="component" value="Unassembled WGS sequence"/>
</dbReference>
<accession>A0A8S0USM0</accession>
<name>A0A8S0USM0_OLEEU</name>
<dbReference type="OrthoDB" id="1305604at2759"/>
<sequence length="162" mass="18133">MVDRNCSYTKLVNNVVNEFGLDQSKVAVTLKYELSSDLPLVLIKNDSNVNSYLVLKSLNCDPSKYPLTIEVTVVEGQEKPFELPADIRTSEDMFLLVDMSYEICEAAIENVGRIYKSDVAMVNVADGMTVSPTNQTIFLFVVIARHLLLIWNNVCAHAGHFK</sequence>
<protein>
    <submittedName>
        <fullName evidence="1">Uncharacterized protein</fullName>
    </submittedName>
</protein>
<dbReference type="EMBL" id="CACTIH010009046">
    <property type="protein sequence ID" value="CAA3020887.1"/>
    <property type="molecule type" value="Genomic_DNA"/>
</dbReference>
<proteinExistence type="predicted"/>
<gene>
    <name evidence="1" type="ORF">OLEA9_A018208</name>
</gene>
<comment type="caution">
    <text evidence="1">The sequence shown here is derived from an EMBL/GenBank/DDBJ whole genome shotgun (WGS) entry which is preliminary data.</text>
</comment>
<evidence type="ECO:0000313" key="2">
    <source>
        <dbReference type="Proteomes" id="UP000594638"/>
    </source>
</evidence>
<organism evidence="1 2">
    <name type="scientific">Olea europaea subsp. europaea</name>
    <dbReference type="NCBI Taxonomy" id="158383"/>
    <lineage>
        <taxon>Eukaryota</taxon>
        <taxon>Viridiplantae</taxon>
        <taxon>Streptophyta</taxon>
        <taxon>Embryophyta</taxon>
        <taxon>Tracheophyta</taxon>
        <taxon>Spermatophyta</taxon>
        <taxon>Magnoliopsida</taxon>
        <taxon>eudicotyledons</taxon>
        <taxon>Gunneridae</taxon>
        <taxon>Pentapetalae</taxon>
        <taxon>asterids</taxon>
        <taxon>lamiids</taxon>
        <taxon>Lamiales</taxon>
        <taxon>Oleaceae</taxon>
        <taxon>Oleeae</taxon>
        <taxon>Olea</taxon>
    </lineage>
</organism>
<keyword evidence="2" id="KW-1185">Reference proteome</keyword>
<evidence type="ECO:0000313" key="1">
    <source>
        <dbReference type="EMBL" id="CAA3020887.1"/>
    </source>
</evidence>
<reference evidence="1 2" key="1">
    <citation type="submission" date="2019-12" db="EMBL/GenBank/DDBJ databases">
        <authorList>
            <person name="Alioto T."/>
            <person name="Alioto T."/>
            <person name="Gomez Garrido J."/>
        </authorList>
    </citation>
    <scope>NUCLEOTIDE SEQUENCE [LARGE SCALE GENOMIC DNA]</scope>
</reference>